<name>L2G5Z0_COLFN</name>
<evidence type="ECO:0000259" key="1">
    <source>
        <dbReference type="Pfam" id="PF08881"/>
    </source>
</evidence>
<reference evidence="2" key="1">
    <citation type="submission" date="2012-08" db="EMBL/GenBank/DDBJ databases">
        <title>Genome analysis of Colletotrichum orbiculare and Colletotrichum fructicola.</title>
        <authorList>
            <person name="Gan P.H.P."/>
            <person name="Ikeda K."/>
            <person name="Irieda H."/>
            <person name="Narusaka M."/>
            <person name="O'Connell R.J."/>
            <person name="Narusaka Y."/>
            <person name="Takano Y."/>
            <person name="Kubo Y."/>
            <person name="Shirasu K."/>
        </authorList>
    </citation>
    <scope>NUCLEOTIDE SEQUENCE</scope>
    <source>
        <strain evidence="2">Nara gc5</strain>
    </source>
</reference>
<dbReference type="EMBL" id="KB020645">
    <property type="protein sequence ID" value="ELA33790.1"/>
    <property type="molecule type" value="Genomic_DNA"/>
</dbReference>
<dbReference type="AlphaFoldDB" id="L2G5Z0"/>
<dbReference type="Gene3D" id="2.30.60.10">
    <property type="entry name" value="Cyanovirin-N"/>
    <property type="match status" value="1"/>
</dbReference>
<sequence length="163" mass="17517">MQLSTTIVAAAAARITLPIGPPSPIPVPSTILTSAVVESFNVSANGNFSINDALGNQLLASNHNFSKTCTNIHGDFIDTIVWACCSNMNGSWFQNRFHLGQCLENRRGNLVAASGAPARTPTAGVEHKLVDTEIDLDTFMGNDQGELACFGVKERRRNEECQP</sequence>
<organism evidence="2">
    <name type="scientific">Colletotrichum fructicola (strain Nara gc5)</name>
    <name type="common">Anthracnose fungus</name>
    <name type="synonym">Colletotrichum gloeosporioides (strain Nara gc5)</name>
    <dbReference type="NCBI Taxonomy" id="1213859"/>
    <lineage>
        <taxon>Eukaryota</taxon>
        <taxon>Fungi</taxon>
        <taxon>Dikarya</taxon>
        <taxon>Ascomycota</taxon>
        <taxon>Pezizomycotina</taxon>
        <taxon>Sordariomycetes</taxon>
        <taxon>Hypocreomycetidae</taxon>
        <taxon>Glomerellales</taxon>
        <taxon>Glomerellaceae</taxon>
        <taxon>Colletotrichum</taxon>
        <taxon>Colletotrichum gloeosporioides species complex</taxon>
    </lineage>
</organism>
<dbReference type="HOGENOM" id="CLU_1626919_0_0_1"/>
<dbReference type="InterPro" id="IPR011058">
    <property type="entry name" value="Cyanovirin-N"/>
</dbReference>
<accession>L2G5Z0</accession>
<feature type="domain" description="Cyanovirin-N" evidence="1">
    <location>
        <begin position="65"/>
        <end position="112"/>
    </location>
</feature>
<dbReference type="Pfam" id="PF08881">
    <property type="entry name" value="CVNH"/>
    <property type="match status" value="1"/>
</dbReference>
<dbReference type="InterPro" id="IPR036673">
    <property type="entry name" value="Cyanovirin-N_sf"/>
</dbReference>
<evidence type="ECO:0000313" key="2">
    <source>
        <dbReference type="EMBL" id="ELA33790.1"/>
    </source>
</evidence>
<dbReference type="SUPFAM" id="SSF51322">
    <property type="entry name" value="Cyanovirin-N"/>
    <property type="match status" value="1"/>
</dbReference>
<gene>
    <name evidence="2" type="ORF">CGGC5_6407</name>
</gene>
<proteinExistence type="predicted"/>
<protein>
    <recommendedName>
        <fullName evidence="1">Cyanovirin-N domain-containing protein</fullName>
    </recommendedName>
</protein>